<keyword evidence="3" id="KW-1005">Bacterial flagellum biogenesis</keyword>
<sequence length="154" mass="17569">MYSLIYGNLDRQAKALTLLGELLDEEFSLLLKHETEAVMGLEFSIHELLRQLAVEKETVIRRLGGGKVLDYAQMLPEEQGEALTELWRRIDAGEQACARRASRNTELSLGLMDQSKRMLDYLHARILPPQQDTYGRRGRYNQPHPAASLFSGRL</sequence>
<dbReference type="AlphaFoldDB" id="A0A9D2KKR3"/>
<reference evidence="5" key="2">
    <citation type="submission" date="2021-04" db="EMBL/GenBank/DDBJ databases">
        <authorList>
            <person name="Gilroy R."/>
        </authorList>
    </citation>
    <scope>NUCLEOTIDE SEQUENCE</scope>
    <source>
        <strain evidence="5">CHK186-16707</strain>
    </source>
</reference>
<keyword evidence="5" id="KW-0969">Cilium</keyword>
<evidence type="ECO:0000256" key="3">
    <source>
        <dbReference type="ARBA" id="ARBA00022795"/>
    </source>
</evidence>
<dbReference type="GO" id="GO:0044780">
    <property type="term" value="P:bacterial-type flagellum assembly"/>
    <property type="evidence" value="ECO:0007669"/>
    <property type="project" value="InterPro"/>
</dbReference>
<evidence type="ECO:0000256" key="2">
    <source>
        <dbReference type="ARBA" id="ARBA00007703"/>
    </source>
</evidence>
<evidence type="ECO:0000313" key="5">
    <source>
        <dbReference type="EMBL" id="HJA07951.1"/>
    </source>
</evidence>
<dbReference type="EMBL" id="DXAN01000003">
    <property type="protein sequence ID" value="HJA07951.1"/>
    <property type="molecule type" value="Genomic_DNA"/>
</dbReference>
<comment type="similarity">
    <text evidence="2">Belongs to the FlgN family.</text>
</comment>
<dbReference type="InterPro" id="IPR007809">
    <property type="entry name" value="FlgN-like"/>
</dbReference>
<evidence type="ECO:0000256" key="4">
    <source>
        <dbReference type="SAM" id="MobiDB-lite"/>
    </source>
</evidence>
<reference evidence="5" key="1">
    <citation type="journal article" date="2021" name="PeerJ">
        <title>Extensive microbial diversity within the chicken gut microbiome revealed by metagenomics and culture.</title>
        <authorList>
            <person name="Gilroy R."/>
            <person name="Ravi A."/>
            <person name="Getino M."/>
            <person name="Pursley I."/>
            <person name="Horton D.L."/>
            <person name="Alikhan N.F."/>
            <person name="Baker D."/>
            <person name="Gharbi K."/>
            <person name="Hall N."/>
            <person name="Watson M."/>
            <person name="Adriaenssens E.M."/>
            <person name="Foster-Nyarko E."/>
            <person name="Jarju S."/>
            <person name="Secka A."/>
            <person name="Antonio M."/>
            <person name="Oren A."/>
            <person name="Chaudhuri R.R."/>
            <person name="La Ragione R."/>
            <person name="Hildebrand F."/>
            <person name="Pallen M.J."/>
        </authorList>
    </citation>
    <scope>NUCLEOTIDE SEQUENCE</scope>
    <source>
        <strain evidence="5">CHK186-16707</strain>
    </source>
</reference>
<evidence type="ECO:0000256" key="1">
    <source>
        <dbReference type="ARBA" id="ARBA00002397"/>
    </source>
</evidence>
<proteinExistence type="inferred from homology"/>
<evidence type="ECO:0000313" key="6">
    <source>
        <dbReference type="Proteomes" id="UP000824225"/>
    </source>
</evidence>
<dbReference type="Proteomes" id="UP000824225">
    <property type="component" value="Unassembled WGS sequence"/>
</dbReference>
<dbReference type="Gene3D" id="1.20.58.300">
    <property type="entry name" value="FlgN-like"/>
    <property type="match status" value="1"/>
</dbReference>
<protein>
    <submittedName>
        <fullName evidence="5">Flagellar protein FlgN</fullName>
    </submittedName>
</protein>
<accession>A0A9D2KKR3</accession>
<gene>
    <name evidence="5" type="ORF">H9962_01995</name>
</gene>
<dbReference type="SUPFAM" id="SSF140566">
    <property type="entry name" value="FlgN-like"/>
    <property type="match status" value="1"/>
</dbReference>
<keyword evidence="5" id="KW-0966">Cell projection</keyword>
<name>A0A9D2KKR3_9BACT</name>
<feature type="region of interest" description="Disordered" evidence="4">
    <location>
        <begin position="132"/>
        <end position="154"/>
    </location>
</feature>
<comment type="caution">
    <text evidence="5">The sequence shown here is derived from an EMBL/GenBank/DDBJ whole genome shotgun (WGS) entry which is preliminary data.</text>
</comment>
<dbReference type="Pfam" id="PF05130">
    <property type="entry name" value="FlgN"/>
    <property type="match status" value="1"/>
</dbReference>
<organism evidence="5 6">
    <name type="scientific">Candidatus Mailhella merdigallinarum</name>
    <dbReference type="NCBI Taxonomy" id="2838658"/>
    <lineage>
        <taxon>Bacteria</taxon>
        <taxon>Pseudomonadati</taxon>
        <taxon>Thermodesulfobacteriota</taxon>
        <taxon>Desulfovibrionia</taxon>
        <taxon>Desulfovibrionales</taxon>
        <taxon>Desulfovibrionaceae</taxon>
        <taxon>Mailhella</taxon>
    </lineage>
</organism>
<comment type="function">
    <text evidence="1">Required for the efficient initiation of filament assembly.</text>
</comment>
<keyword evidence="5" id="KW-0282">Flagellum</keyword>
<dbReference type="InterPro" id="IPR036679">
    <property type="entry name" value="FlgN-like_sf"/>
</dbReference>